<dbReference type="Gene3D" id="2.130.10.10">
    <property type="entry name" value="YVTN repeat-like/Quinoprotein amine dehydrogenase"/>
    <property type="match status" value="2"/>
</dbReference>
<comment type="subcellular location">
    <subcellularLocation>
        <location evidence="1">Cytoplasm</location>
    </subcellularLocation>
</comment>
<dbReference type="InterPro" id="IPR050687">
    <property type="entry name" value="Dynein_IC"/>
</dbReference>
<dbReference type="Proteomes" id="UP000311382">
    <property type="component" value="Unassembled WGS sequence"/>
</dbReference>
<dbReference type="OrthoDB" id="366230at2759"/>
<dbReference type="GO" id="GO:0005737">
    <property type="term" value="C:cytoplasm"/>
    <property type="evidence" value="ECO:0007669"/>
    <property type="project" value="UniProtKB-SubCell"/>
</dbReference>
<dbReference type="GO" id="GO:0005868">
    <property type="term" value="C:cytoplasmic dynein complex"/>
    <property type="evidence" value="ECO:0007669"/>
    <property type="project" value="TreeGrafter"/>
</dbReference>
<feature type="compositionally biased region" description="Low complexity" evidence="6">
    <location>
        <begin position="30"/>
        <end position="74"/>
    </location>
</feature>
<proteinExistence type="predicted"/>
<evidence type="ECO:0000256" key="4">
    <source>
        <dbReference type="ARBA" id="ARBA00022737"/>
    </source>
</evidence>
<dbReference type="GO" id="GO:0010970">
    <property type="term" value="P:transport along microtubule"/>
    <property type="evidence" value="ECO:0007669"/>
    <property type="project" value="TreeGrafter"/>
</dbReference>
<feature type="region of interest" description="Disordered" evidence="6">
    <location>
        <begin position="19"/>
        <end position="227"/>
    </location>
</feature>
<dbReference type="PANTHER" id="PTHR12442">
    <property type="entry name" value="DYNEIN INTERMEDIATE CHAIN"/>
    <property type="match status" value="1"/>
</dbReference>
<protein>
    <submittedName>
        <fullName evidence="7">Cytoplasmic dynein intermediate chain</fullName>
    </submittedName>
</protein>
<sequence length="804" mass="83914">MSERRRAEIAEKRARLAQLKQAREEREQQARAAAAASLSASGLPSPAPASGSSSDPAGNNPPRSSRGSLAASTSSRHDEIDSLLRTVGVAPDRSSPLRRDSAAPSASSHAPSAAGDDQHDETQTQTQTQDAPTPPAPASAPAPAIEHVAGEPTWPAPPPSTDAPALPQLSSSSTEVYSLPPKPKVVYDKGIQTSPDLFPPAAHASTSTSTSTGPEPGATTGTGVTSETADELRARIVAELEAERAALDAAIASERALALSAAEAERARGLAPPQLASVFASPGFAEFVSASAKVAARALSDSYDYLRDYAVTGEGLAADEDDEGGRRARCRLVGSWRDEAWGRGRSVTGVDWSHKFPELFVASYNKNPMAVNEPDGVAAVWNLHLLERPEFVFHAQSDILSIAFSPFHPNLVVGGTYSGQILLWDTRSRHSYPILKTPLSSSSGHTHPIYSLSMVGTPNAHSLVSASTDGTVCAWALDMLARPQESLELVHPAHAKTDEVSITALGFPLGETTTFFAGTEEGPVYAAHRYDRAGAKAGLVPGEAYRGHAGPVTGIDFHPVEGSVDLSDLFLTSGVDWTVKLWRVGGNHGAAHAGAASSAGAGGAAGAKGGGGAPSASASASKGGSGSKQGGANGGHAPLLSFEEADDYVYDVRWHPHHPALFGSVDGAGRFDVWNLNVDTEVRPSLSLVPSLLPLLLLSLSDRSLTASTPHPFQVPILRTIVGDPSRPAGSPPRGLNKLAWDRSREGRRAAVGSADGRVYVYELAQDLVTPREGEWEQMRKTCTAALAAQQSAFDGGLSSSSSR</sequence>
<evidence type="ECO:0000256" key="3">
    <source>
        <dbReference type="ARBA" id="ARBA00022574"/>
    </source>
</evidence>
<dbReference type="PROSITE" id="PS50082">
    <property type="entry name" value="WD_REPEATS_2"/>
    <property type="match status" value="1"/>
</dbReference>
<dbReference type="AlphaFoldDB" id="A0A5C5G5L1"/>
<evidence type="ECO:0000256" key="5">
    <source>
        <dbReference type="PROSITE-ProRule" id="PRU00221"/>
    </source>
</evidence>
<feature type="compositionally biased region" description="Low complexity" evidence="6">
    <location>
        <begin position="102"/>
        <end position="115"/>
    </location>
</feature>
<feature type="compositionally biased region" description="Gly residues" evidence="6">
    <location>
        <begin position="600"/>
        <end position="613"/>
    </location>
</feature>
<accession>A0A5C5G5L1</accession>
<dbReference type="PANTHER" id="PTHR12442:SF22">
    <property type="entry name" value="CYTOPLASMIC DYNEIN 1 INTERMEDIATE CHAIN-RELATED"/>
    <property type="match status" value="1"/>
</dbReference>
<feature type="compositionally biased region" description="Low complexity" evidence="6">
    <location>
        <begin position="199"/>
        <end position="225"/>
    </location>
</feature>
<evidence type="ECO:0000256" key="2">
    <source>
        <dbReference type="ARBA" id="ARBA00022490"/>
    </source>
</evidence>
<dbReference type="GO" id="GO:0045504">
    <property type="term" value="F:dynein heavy chain binding"/>
    <property type="evidence" value="ECO:0007669"/>
    <property type="project" value="TreeGrafter"/>
</dbReference>
<gene>
    <name evidence="7" type="ORF">DMC30DRAFT_164071</name>
</gene>
<keyword evidence="3 5" id="KW-0853">WD repeat</keyword>
<evidence type="ECO:0000313" key="7">
    <source>
        <dbReference type="EMBL" id="TNY24335.1"/>
    </source>
</evidence>
<feature type="compositionally biased region" description="Gly residues" evidence="6">
    <location>
        <begin position="623"/>
        <end position="634"/>
    </location>
</feature>
<keyword evidence="8" id="KW-1185">Reference proteome</keyword>
<dbReference type="EMBL" id="SOZI01000003">
    <property type="protein sequence ID" value="TNY24335.1"/>
    <property type="molecule type" value="Genomic_DNA"/>
</dbReference>
<name>A0A5C5G5L1_9BASI</name>
<dbReference type="SUPFAM" id="SSF50978">
    <property type="entry name" value="WD40 repeat-like"/>
    <property type="match status" value="1"/>
</dbReference>
<keyword evidence="4" id="KW-0677">Repeat</keyword>
<feature type="repeat" description="WD" evidence="5">
    <location>
        <begin position="545"/>
        <end position="584"/>
    </location>
</feature>
<dbReference type="InterPro" id="IPR015943">
    <property type="entry name" value="WD40/YVTN_repeat-like_dom_sf"/>
</dbReference>
<organism evidence="7 8">
    <name type="scientific">Rhodotorula diobovata</name>
    <dbReference type="NCBI Taxonomy" id="5288"/>
    <lineage>
        <taxon>Eukaryota</taxon>
        <taxon>Fungi</taxon>
        <taxon>Dikarya</taxon>
        <taxon>Basidiomycota</taxon>
        <taxon>Pucciniomycotina</taxon>
        <taxon>Microbotryomycetes</taxon>
        <taxon>Sporidiobolales</taxon>
        <taxon>Sporidiobolaceae</taxon>
        <taxon>Rhodotorula</taxon>
    </lineage>
</organism>
<reference evidence="7 8" key="1">
    <citation type="submission" date="2019-03" db="EMBL/GenBank/DDBJ databases">
        <title>Rhodosporidium diobovatum UCD-FST 08-225 genome sequencing, assembly, and annotation.</title>
        <authorList>
            <person name="Fakankun I.U."/>
            <person name="Fristensky B."/>
            <person name="Levin D.B."/>
        </authorList>
    </citation>
    <scope>NUCLEOTIDE SEQUENCE [LARGE SCALE GENOMIC DNA]</scope>
    <source>
        <strain evidence="7 8">UCD-FST 08-225</strain>
    </source>
</reference>
<dbReference type="SMART" id="SM00320">
    <property type="entry name" value="WD40"/>
    <property type="match status" value="6"/>
</dbReference>
<dbReference type="InterPro" id="IPR001680">
    <property type="entry name" value="WD40_rpt"/>
</dbReference>
<dbReference type="STRING" id="5288.A0A5C5G5L1"/>
<evidence type="ECO:0000256" key="6">
    <source>
        <dbReference type="SAM" id="MobiDB-lite"/>
    </source>
</evidence>
<comment type="caution">
    <text evidence="7">The sequence shown here is derived from an EMBL/GenBank/DDBJ whole genome shotgun (WGS) entry which is preliminary data.</text>
</comment>
<dbReference type="Pfam" id="PF00400">
    <property type="entry name" value="WD40"/>
    <property type="match status" value="3"/>
</dbReference>
<evidence type="ECO:0000256" key="1">
    <source>
        <dbReference type="ARBA" id="ARBA00004496"/>
    </source>
</evidence>
<dbReference type="InterPro" id="IPR036322">
    <property type="entry name" value="WD40_repeat_dom_sf"/>
</dbReference>
<keyword evidence="2" id="KW-0963">Cytoplasm</keyword>
<dbReference type="GO" id="GO:0045503">
    <property type="term" value="F:dynein light chain binding"/>
    <property type="evidence" value="ECO:0007669"/>
    <property type="project" value="TreeGrafter"/>
</dbReference>
<evidence type="ECO:0000313" key="8">
    <source>
        <dbReference type="Proteomes" id="UP000311382"/>
    </source>
</evidence>
<feature type="region of interest" description="Disordered" evidence="6">
    <location>
        <begin position="592"/>
        <end position="637"/>
    </location>
</feature>